<feature type="domain" description="Peptidase M13 N-terminal" evidence="10">
    <location>
        <begin position="104"/>
        <end position="507"/>
    </location>
</feature>
<reference evidence="11 12" key="1">
    <citation type="submission" date="2015-07" db="EMBL/GenBank/DDBJ databases">
        <title>The genome of Habropoda laboriosa.</title>
        <authorList>
            <person name="Pan H."/>
            <person name="Kapheim K."/>
        </authorList>
    </citation>
    <scope>NUCLEOTIDE SEQUENCE [LARGE SCALE GENOMIC DNA]</scope>
    <source>
        <strain evidence="11">0110345459</strain>
    </source>
</reference>
<dbReference type="GO" id="GO:0016485">
    <property type="term" value="P:protein processing"/>
    <property type="evidence" value="ECO:0007669"/>
    <property type="project" value="TreeGrafter"/>
</dbReference>
<keyword evidence="5" id="KW-0479">Metal-binding</keyword>
<evidence type="ECO:0000259" key="10">
    <source>
        <dbReference type="Pfam" id="PF05649"/>
    </source>
</evidence>
<name>A0A0L7R726_9HYME</name>
<evidence type="ECO:0000259" key="9">
    <source>
        <dbReference type="Pfam" id="PF01431"/>
    </source>
</evidence>
<evidence type="ECO:0000256" key="8">
    <source>
        <dbReference type="ARBA" id="ARBA00023049"/>
    </source>
</evidence>
<dbReference type="SUPFAM" id="SSF55486">
    <property type="entry name" value="Metalloproteases ('zincins'), catalytic domain"/>
    <property type="match status" value="1"/>
</dbReference>
<comment type="similarity">
    <text evidence="3">Belongs to the peptidase M13 family.</text>
</comment>
<evidence type="ECO:0000256" key="7">
    <source>
        <dbReference type="ARBA" id="ARBA00022833"/>
    </source>
</evidence>
<dbReference type="Gene3D" id="3.40.390.10">
    <property type="entry name" value="Collagenase (Catalytic Domain)"/>
    <property type="match status" value="1"/>
</dbReference>
<dbReference type="Pfam" id="PF05649">
    <property type="entry name" value="Peptidase_M13_N"/>
    <property type="match status" value="1"/>
</dbReference>
<dbReference type="GO" id="GO:0004222">
    <property type="term" value="F:metalloendopeptidase activity"/>
    <property type="evidence" value="ECO:0007669"/>
    <property type="project" value="InterPro"/>
</dbReference>
<keyword evidence="12" id="KW-1185">Reference proteome</keyword>
<evidence type="ECO:0000256" key="4">
    <source>
        <dbReference type="ARBA" id="ARBA00022670"/>
    </source>
</evidence>
<evidence type="ECO:0000256" key="3">
    <source>
        <dbReference type="ARBA" id="ARBA00007357"/>
    </source>
</evidence>
<evidence type="ECO:0000256" key="5">
    <source>
        <dbReference type="ARBA" id="ARBA00022723"/>
    </source>
</evidence>
<dbReference type="CDD" id="cd08662">
    <property type="entry name" value="M13"/>
    <property type="match status" value="1"/>
</dbReference>
<dbReference type="AlphaFoldDB" id="A0A0L7R726"/>
<dbReference type="Proteomes" id="UP000053825">
    <property type="component" value="Unassembled WGS sequence"/>
</dbReference>
<keyword evidence="8" id="KW-0482">Metalloprotease</keyword>
<evidence type="ECO:0000256" key="6">
    <source>
        <dbReference type="ARBA" id="ARBA00022801"/>
    </source>
</evidence>
<accession>A0A0L7R726</accession>
<comment type="subcellular location">
    <subcellularLocation>
        <location evidence="2">Cell membrane</location>
        <topology evidence="2">Single-pass type II membrane protein</topology>
    </subcellularLocation>
</comment>
<comment type="cofactor">
    <cofactor evidence="1">
        <name>Zn(2+)</name>
        <dbReference type="ChEBI" id="CHEBI:29105"/>
    </cofactor>
</comment>
<proteinExistence type="inferred from homology"/>
<dbReference type="EMBL" id="KQ414646">
    <property type="protein sequence ID" value="KOC66556.1"/>
    <property type="molecule type" value="Genomic_DNA"/>
</dbReference>
<dbReference type="InterPro" id="IPR018497">
    <property type="entry name" value="Peptidase_M13_C"/>
</dbReference>
<sequence length="787" mass="91529">MREEKTRPRQGFEWIKAEKWPTDWDLGAKNYRSFLLILVHATAITVEKEESTVCSTDECKEFGKTWSKVGEKEVRRKKRKRFGFTIPYETARTILRNMNHSVDPCVDFYEYACGNWSGTGLLSSGESSWNMRKVSNSENKRKVEKMLKLEPGNDEIPSVRIAKEWYKACMDTDGMNKRGMVPLVSILNEIGGWPITMALNKWNESGQKWQNIDDYYAHLRGSNLLHDVRVAAYGGNSSELTIVLDVPDMPAYTWMLHQRFDSDNQTVRDENELGGFEKYPRYISYIVSRIIGADGLDVPKEQLEKDIDDILDFQWKLSKITSLVDDYVSMTVKNFQEWYNDLKPSTEKSVLVWTKKIASVFKQLDIDIPEDTAIKITSPGYFERLVPLLDETPSRTIANYLHWNFVSSTIARTTNEMRELSEWIKGEEKQQARSELCLTEPRMDDVIAYEYSRRYFSNDTVELASDALNDMEREMEIEIEGSNWANREIKNLALRRIRLIKRNIAYPDWYNNKTIMENYFGELTMGSTYFENALELEKYYKLRELRRLKHEDEVESWIVGPLTINSFYFSESNSITVPLANLQEPFFTRAQPNTINYAVTGYTLAHEMYHPFDEERRLYNEYGKKISWPEEMTEEYYKSARCFVEQYNNYTLDGTPNGPRIENYGNQTFDENMPDTMGLIAAFRAYKRRESIKGKAELSLPGLETFTNNQIFFLSFTNVWCTSRDHGPSLAEAKLNTHSTARLRSIGSLSNNQDFANTFSCPLGSPMNPEKKCNIWKMEDSLVSTGQ</sequence>
<dbReference type="STRING" id="597456.A0A0L7R726"/>
<evidence type="ECO:0000313" key="12">
    <source>
        <dbReference type="Proteomes" id="UP000053825"/>
    </source>
</evidence>
<dbReference type="GO" id="GO:0005886">
    <property type="term" value="C:plasma membrane"/>
    <property type="evidence" value="ECO:0007669"/>
    <property type="project" value="UniProtKB-SubCell"/>
</dbReference>
<dbReference type="InterPro" id="IPR024079">
    <property type="entry name" value="MetalloPept_cat_dom_sf"/>
</dbReference>
<dbReference type="Gene3D" id="1.10.1380.10">
    <property type="entry name" value="Neutral endopeptidase , domain2"/>
    <property type="match status" value="1"/>
</dbReference>
<keyword evidence="7" id="KW-0862">Zinc</keyword>
<evidence type="ECO:0000256" key="1">
    <source>
        <dbReference type="ARBA" id="ARBA00001947"/>
    </source>
</evidence>
<protein>
    <submittedName>
        <fullName evidence="11">Membrane metallo-endopeptidase-like 1</fullName>
    </submittedName>
</protein>
<keyword evidence="6" id="KW-0378">Hydrolase</keyword>
<dbReference type="OrthoDB" id="7701039at2759"/>
<organism evidence="11 12">
    <name type="scientific">Habropoda laboriosa</name>
    <dbReference type="NCBI Taxonomy" id="597456"/>
    <lineage>
        <taxon>Eukaryota</taxon>
        <taxon>Metazoa</taxon>
        <taxon>Ecdysozoa</taxon>
        <taxon>Arthropoda</taxon>
        <taxon>Hexapoda</taxon>
        <taxon>Insecta</taxon>
        <taxon>Pterygota</taxon>
        <taxon>Neoptera</taxon>
        <taxon>Endopterygota</taxon>
        <taxon>Hymenoptera</taxon>
        <taxon>Apocrita</taxon>
        <taxon>Aculeata</taxon>
        <taxon>Apoidea</taxon>
        <taxon>Anthophila</taxon>
        <taxon>Apidae</taxon>
        <taxon>Habropoda</taxon>
    </lineage>
</organism>
<dbReference type="PANTHER" id="PTHR11733">
    <property type="entry name" value="ZINC METALLOPROTEASE FAMILY M13 NEPRILYSIN-RELATED"/>
    <property type="match status" value="1"/>
</dbReference>
<dbReference type="GO" id="GO:0046872">
    <property type="term" value="F:metal ion binding"/>
    <property type="evidence" value="ECO:0007669"/>
    <property type="project" value="UniProtKB-KW"/>
</dbReference>
<evidence type="ECO:0000313" key="11">
    <source>
        <dbReference type="EMBL" id="KOC66556.1"/>
    </source>
</evidence>
<feature type="domain" description="Peptidase M13 C-terminal" evidence="9">
    <location>
        <begin position="565"/>
        <end position="775"/>
    </location>
</feature>
<gene>
    <name evidence="11" type="ORF">WH47_08949</name>
</gene>
<evidence type="ECO:0000256" key="2">
    <source>
        <dbReference type="ARBA" id="ARBA00004401"/>
    </source>
</evidence>
<dbReference type="PANTHER" id="PTHR11733:SF167">
    <property type="entry name" value="FI17812P1-RELATED"/>
    <property type="match status" value="1"/>
</dbReference>
<dbReference type="InterPro" id="IPR042089">
    <property type="entry name" value="Peptidase_M13_dom_2"/>
</dbReference>
<dbReference type="InterPro" id="IPR008753">
    <property type="entry name" value="Peptidase_M13_N"/>
</dbReference>
<dbReference type="Pfam" id="PF01431">
    <property type="entry name" value="Peptidase_M13"/>
    <property type="match status" value="1"/>
</dbReference>
<dbReference type="InterPro" id="IPR000718">
    <property type="entry name" value="Peptidase_M13"/>
</dbReference>
<dbReference type="PRINTS" id="PR00786">
    <property type="entry name" value="NEPRILYSIN"/>
</dbReference>
<keyword evidence="4" id="KW-0645">Protease</keyword>
<dbReference type="PROSITE" id="PS51885">
    <property type="entry name" value="NEPRILYSIN"/>
    <property type="match status" value="1"/>
</dbReference>